<proteinExistence type="predicted"/>
<sequence>MELSLDNLSLDDNSNLPNSDCHAKPFSLLSDGQILQITPKATEMCIFLQTGFEFREMAAQDLSEPFEIHEDLADPEILKLIVDFCEEYKDEPEEEDMSPMEWSSYYKIHKPLLILDKDTIFRLVNAADALQIPRLYKSVCSFIVKKYIDLKTPEEIRKTFWDIDEEDKCEASEGVTECQNIRRKRFGPPKSKTMKRNGLRHDQKRKSTKMIKFADLRKLQFDSM</sequence>
<dbReference type="GO" id="GO:0006511">
    <property type="term" value="P:ubiquitin-dependent protein catabolic process"/>
    <property type="evidence" value="ECO:0007669"/>
    <property type="project" value="InterPro"/>
</dbReference>
<protein>
    <recommendedName>
        <fullName evidence="4">SKP1 component POZ domain-containing protein</fullName>
    </recommendedName>
</protein>
<evidence type="ECO:0000313" key="2">
    <source>
        <dbReference type="EMBL" id="TKR70805.1"/>
    </source>
</evidence>
<gene>
    <name evidence="2" type="ORF">L596_022780</name>
</gene>
<feature type="region of interest" description="Disordered" evidence="1">
    <location>
        <begin position="186"/>
        <end position="206"/>
    </location>
</feature>
<evidence type="ECO:0000256" key="1">
    <source>
        <dbReference type="SAM" id="MobiDB-lite"/>
    </source>
</evidence>
<reference evidence="2 3" key="2">
    <citation type="journal article" date="2019" name="G3 (Bethesda)">
        <title>Hybrid Assembly of the Genome of the Entomopathogenic Nematode Steinernema carpocapsae Identifies the X-Chromosome.</title>
        <authorList>
            <person name="Serra L."/>
            <person name="Macchietto M."/>
            <person name="Macias-Munoz A."/>
            <person name="McGill C.J."/>
            <person name="Rodriguez I.M."/>
            <person name="Rodriguez B."/>
            <person name="Murad R."/>
            <person name="Mortazavi A."/>
        </authorList>
    </citation>
    <scope>NUCLEOTIDE SEQUENCE [LARGE SCALE GENOMIC DNA]</scope>
    <source>
        <strain evidence="2 3">ALL</strain>
    </source>
</reference>
<reference evidence="2 3" key="1">
    <citation type="journal article" date="2015" name="Genome Biol.">
        <title>Comparative genomics of Steinernema reveals deeply conserved gene regulatory networks.</title>
        <authorList>
            <person name="Dillman A.R."/>
            <person name="Macchietto M."/>
            <person name="Porter C.F."/>
            <person name="Rogers A."/>
            <person name="Williams B."/>
            <person name="Antoshechkin I."/>
            <person name="Lee M.M."/>
            <person name="Goodwin Z."/>
            <person name="Lu X."/>
            <person name="Lewis E.E."/>
            <person name="Goodrich-Blair H."/>
            <person name="Stock S.P."/>
            <person name="Adams B.J."/>
            <person name="Sternberg P.W."/>
            <person name="Mortazavi A."/>
        </authorList>
    </citation>
    <scope>NUCLEOTIDE SEQUENCE [LARGE SCALE GENOMIC DNA]</scope>
    <source>
        <strain evidence="2 3">ALL</strain>
    </source>
</reference>
<accession>A0A4V6A0B5</accession>
<dbReference type="InterPro" id="IPR016897">
    <property type="entry name" value="SKP1"/>
</dbReference>
<dbReference type="AlphaFoldDB" id="A0A4V6A0B5"/>
<dbReference type="InterPro" id="IPR036296">
    <property type="entry name" value="SKP1-like_dim_sf"/>
</dbReference>
<evidence type="ECO:0008006" key="4">
    <source>
        <dbReference type="Google" id="ProtNLM"/>
    </source>
</evidence>
<dbReference type="InterPro" id="IPR011333">
    <property type="entry name" value="SKP1/BTB/POZ_sf"/>
</dbReference>
<dbReference type="STRING" id="34508.A0A4V6A0B5"/>
<dbReference type="Proteomes" id="UP000298663">
    <property type="component" value="Unassembled WGS sequence"/>
</dbReference>
<comment type="caution">
    <text evidence="2">The sequence shown here is derived from an EMBL/GenBank/DDBJ whole genome shotgun (WGS) entry which is preliminary data.</text>
</comment>
<evidence type="ECO:0000313" key="3">
    <source>
        <dbReference type="Proteomes" id="UP000298663"/>
    </source>
</evidence>
<organism evidence="2 3">
    <name type="scientific">Steinernema carpocapsae</name>
    <name type="common">Entomopathogenic nematode</name>
    <dbReference type="NCBI Taxonomy" id="34508"/>
    <lineage>
        <taxon>Eukaryota</taxon>
        <taxon>Metazoa</taxon>
        <taxon>Ecdysozoa</taxon>
        <taxon>Nematoda</taxon>
        <taxon>Chromadorea</taxon>
        <taxon>Rhabditida</taxon>
        <taxon>Tylenchina</taxon>
        <taxon>Panagrolaimomorpha</taxon>
        <taxon>Strongyloidoidea</taxon>
        <taxon>Steinernematidae</taxon>
        <taxon>Steinernema</taxon>
    </lineage>
</organism>
<dbReference type="EMBL" id="AZBU02000007">
    <property type="protein sequence ID" value="TKR70805.1"/>
    <property type="molecule type" value="Genomic_DNA"/>
</dbReference>
<dbReference type="SUPFAM" id="SSF81382">
    <property type="entry name" value="Skp1 dimerisation domain-like"/>
    <property type="match status" value="1"/>
</dbReference>
<dbReference type="Gene3D" id="3.30.710.10">
    <property type="entry name" value="Potassium Channel Kv1.1, Chain A"/>
    <property type="match status" value="1"/>
</dbReference>
<dbReference type="PANTHER" id="PTHR11165">
    <property type="entry name" value="SKP1"/>
    <property type="match status" value="1"/>
</dbReference>
<name>A0A4V6A0B5_STECR</name>
<keyword evidence="3" id="KW-1185">Reference proteome</keyword>